<dbReference type="Proteomes" id="UP000572680">
    <property type="component" value="Unassembled WGS sequence"/>
</dbReference>
<keyword evidence="1" id="KW-0732">Signal</keyword>
<dbReference type="PROSITE" id="PS51841">
    <property type="entry name" value="LTD"/>
    <property type="match status" value="1"/>
</dbReference>
<gene>
    <name evidence="3" type="ORF">HNR61_002538</name>
</gene>
<dbReference type="Gene3D" id="2.60.40.1260">
    <property type="entry name" value="Lamin Tail domain"/>
    <property type="match status" value="1"/>
</dbReference>
<dbReference type="EMBL" id="JACJIA010000003">
    <property type="protein sequence ID" value="MBA8950907.1"/>
    <property type="molecule type" value="Genomic_DNA"/>
</dbReference>
<evidence type="ECO:0000313" key="3">
    <source>
        <dbReference type="EMBL" id="MBA8950907.1"/>
    </source>
</evidence>
<dbReference type="RefSeq" id="WP_182843315.1">
    <property type="nucleotide sequence ID" value="NZ_BAAALP010000039.1"/>
</dbReference>
<evidence type="ECO:0000256" key="1">
    <source>
        <dbReference type="SAM" id="SignalP"/>
    </source>
</evidence>
<feature type="domain" description="LTD" evidence="2">
    <location>
        <begin position="20"/>
        <end position="145"/>
    </location>
</feature>
<dbReference type="InterPro" id="IPR036415">
    <property type="entry name" value="Lamin_tail_dom_sf"/>
</dbReference>
<dbReference type="Pfam" id="PF00932">
    <property type="entry name" value="LTD"/>
    <property type="match status" value="1"/>
</dbReference>
<reference evidence="3 4" key="1">
    <citation type="submission" date="2020-08" db="EMBL/GenBank/DDBJ databases">
        <title>Genomic Encyclopedia of Type Strains, Phase IV (KMG-IV): sequencing the most valuable type-strain genomes for metagenomic binning, comparative biology and taxonomic classification.</title>
        <authorList>
            <person name="Goeker M."/>
        </authorList>
    </citation>
    <scope>NUCLEOTIDE SEQUENCE [LARGE SCALE GENOMIC DNA]</scope>
    <source>
        <strain evidence="3 4">DSM 44197</strain>
    </source>
</reference>
<dbReference type="InterPro" id="IPR001322">
    <property type="entry name" value="Lamin_tail_dom"/>
</dbReference>
<feature type="signal peptide" evidence="1">
    <location>
        <begin position="1"/>
        <end position="24"/>
    </location>
</feature>
<feature type="chain" id="PRO_5039247148" description="LTD domain-containing protein" evidence="1">
    <location>
        <begin position="25"/>
        <end position="155"/>
    </location>
</feature>
<evidence type="ECO:0000313" key="4">
    <source>
        <dbReference type="Proteomes" id="UP000572680"/>
    </source>
</evidence>
<name>A0A7W3QKY9_ACTNM</name>
<accession>A0A7W3QKY9</accession>
<protein>
    <recommendedName>
        <fullName evidence="2">LTD domain-containing protein</fullName>
    </recommendedName>
</protein>
<dbReference type="AlphaFoldDB" id="A0A7W3QKY9"/>
<evidence type="ECO:0000259" key="2">
    <source>
        <dbReference type="PROSITE" id="PS51841"/>
    </source>
</evidence>
<comment type="caution">
    <text evidence="3">The sequence shown here is derived from an EMBL/GenBank/DDBJ whole genome shotgun (WGS) entry which is preliminary data.</text>
</comment>
<dbReference type="SUPFAM" id="SSF74853">
    <property type="entry name" value="Lamin A/C globular tail domain"/>
    <property type="match status" value="1"/>
</dbReference>
<keyword evidence="4" id="KW-1185">Reference proteome</keyword>
<sequence length="155" mass="18085">MKKILATGAAVVGVLGLAAVPAEAGSAAAPGVQIRRVQYDSPGPDRGTNRSLNAEWVEIHNYSRHTRQLRGYTLRDRTGYTYTFRWFRLRPHRSVFVHTGRGHDDRRHVYWDRRWYVWNNDSDTATLRNRRGGLVDRCSWHDRHHPQHQGGWIWC</sequence>
<proteinExistence type="predicted"/>
<organism evidence="3 4">
    <name type="scientific">Actinomadura namibiensis</name>
    <dbReference type="NCBI Taxonomy" id="182080"/>
    <lineage>
        <taxon>Bacteria</taxon>
        <taxon>Bacillati</taxon>
        <taxon>Actinomycetota</taxon>
        <taxon>Actinomycetes</taxon>
        <taxon>Streptosporangiales</taxon>
        <taxon>Thermomonosporaceae</taxon>
        <taxon>Actinomadura</taxon>
    </lineage>
</organism>